<evidence type="ECO:0000313" key="2">
    <source>
        <dbReference type="EMBL" id="RRD75944.1"/>
    </source>
</evidence>
<proteinExistence type="predicted"/>
<organism evidence="2 3">
    <name type="scientific">Tannerella forsythia</name>
    <name type="common">Bacteroides forsythus</name>
    <dbReference type="NCBI Taxonomy" id="28112"/>
    <lineage>
        <taxon>Bacteria</taxon>
        <taxon>Pseudomonadati</taxon>
        <taxon>Bacteroidota</taxon>
        <taxon>Bacteroidia</taxon>
        <taxon>Bacteroidales</taxon>
        <taxon>Tannerellaceae</taxon>
        <taxon>Tannerella</taxon>
    </lineage>
</organism>
<reference evidence="2 3" key="1">
    <citation type="submission" date="2018-11" db="EMBL/GenBank/DDBJ databases">
        <title>Genomes From Bacteria Associated with the Canine Oral Cavity: a Test Case for Automated Genome-Based Taxonomic Assignment.</title>
        <authorList>
            <person name="Coil D.A."/>
            <person name="Jospin G."/>
            <person name="Darling A.E."/>
            <person name="Wallis C."/>
            <person name="Davis I.J."/>
            <person name="Harris S."/>
            <person name="Eisen J.A."/>
            <person name="Holcombe L.J."/>
            <person name="O'Flynn C."/>
        </authorList>
    </citation>
    <scope>NUCLEOTIDE SEQUENCE [LARGE SCALE GENOMIC DNA]</scope>
    <source>
        <strain evidence="2 3">OH1426_COT-023</strain>
    </source>
</reference>
<gene>
    <name evidence="2" type="ORF">EII41_06140</name>
</gene>
<evidence type="ECO:0000313" key="3">
    <source>
        <dbReference type="Proteomes" id="UP000279860"/>
    </source>
</evidence>
<dbReference type="EMBL" id="RQYN01000017">
    <property type="protein sequence ID" value="RRD75944.1"/>
    <property type="molecule type" value="Genomic_DNA"/>
</dbReference>
<protein>
    <recommendedName>
        <fullName evidence="1">AbiEi antitoxin C-terminal domain-containing protein</fullName>
    </recommendedName>
</protein>
<sequence length="266" mass="30388">MTEKGFSYTDFIRQVLTMGRISFTIEEVMQQSGYGRKIAQVSLSRLANKGEIALIRRGFYVIITPEFSLQKNVPPIMYIDDLMKYVKREYYVSLLSAAALHGAGHQQPMQYFVTIGIPPVRSIERGRLHISFNVRKEWDNSCVTQMKTRTGYVNVSTSEATMLDLLENQRVFGLGRVISVIDELSEHINKLSLRRAIVSYPTAIIQRLGYILENLLGKEDLTKGLFAVLVKRAVYPQYLSLSAEKRGVLNNKWKIIVNDEIETDML</sequence>
<dbReference type="RefSeq" id="WP_124789858.1">
    <property type="nucleotide sequence ID" value="NZ_RQYN01000017.1"/>
</dbReference>
<feature type="domain" description="AbiEi antitoxin C-terminal" evidence="1">
    <location>
        <begin position="78"/>
        <end position="213"/>
    </location>
</feature>
<name>A0A3P1YY70_TANFO</name>
<comment type="caution">
    <text evidence="2">The sequence shown here is derived from an EMBL/GenBank/DDBJ whole genome shotgun (WGS) entry which is preliminary data.</text>
</comment>
<dbReference type="InterPro" id="IPR018547">
    <property type="entry name" value="AbiEi_C"/>
</dbReference>
<dbReference type="AlphaFoldDB" id="A0A3P1YY70"/>
<accession>A0A3P1YY70</accession>
<dbReference type="Proteomes" id="UP000279860">
    <property type="component" value="Unassembled WGS sequence"/>
</dbReference>
<dbReference type="Pfam" id="PF09407">
    <property type="entry name" value="AbiEi_1"/>
    <property type="match status" value="1"/>
</dbReference>
<evidence type="ECO:0000259" key="1">
    <source>
        <dbReference type="Pfam" id="PF09407"/>
    </source>
</evidence>